<name>A0ABT6QT49_9PSED</name>
<evidence type="ECO:0000313" key="2">
    <source>
        <dbReference type="Proteomes" id="UP001159100"/>
    </source>
</evidence>
<keyword evidence="2" id="KW-1185">Reference proteome</keyword>
<organism evidence="1 2">
    <name type="scientific">Pseudomonas fungipugnans</name>
    <dbReference type="NCBI Taxonomy" id="3024217"/>
    <lineage>
        <taxon>Bacteria</taxon>
        <taxon>Pseudomonadati</taxon>
        <taxon>Pseudomonadota</taxon>
        <taxon>Gammaproteobacteria</taxon>
        <taxon>Pseudomonadales</taxon>
        <taxon>Pseudomonadaceae</taxon>
        <taxon>Pseudomonas</taxon>
    </lineage>
</organism>
<comment type="caution">
    <text evidence="1">The sequence shown here is derived from an EMBL/GenBank/DDBJ whole genome shotgun (WGS) entry which is preliminary data.</text>
</comment>
<dbReference type="EMBL" id="JARBWL010000002">
    <property type="protein sequence ID" value="MDI2594083.1"/>
    <property type="molecule type" value="Genomic_DNA"/>
</dbReference>
<sequence>MHPKNSTTHPVVQEQLLTDASSFYREAVGDADSGLLQVCAGKSVGTALNCSSMLMHSALEILERLTESGMGTNEIYGVRFLLESSAALVNASVRSAEFGNRRQGGEA</sequence>
<dbReference type="Proteomes" id="UP001159100">
    <property type="component" value="Unassembled WGS sequence"/>
</dbReference>
<gene>
    <name evidence="1" type="ORF">POF45_22010</name>
</gene>
<evidence type="ECO:0008006" key="3">
    <source>
        <dbReference type="Google" id="ProtNLM"/>
    </source>
</evidence>
<protein>
    <recommendedName>
        <fullName evidence="3">DUF3077 domain-containing protein</fullName>
    </recommendedName>
</protein>
<accession>A0ABT6QT49</accession>
<dbReference type="RefSeq" id="WP_282316722.1">
    <property type="nucleotide sequence ID" value="NZ_JARBWL010000002.1"/>
</dbReference>
<evidence type="ECO:0000313" key="1">
    <source>
        <dbReference type="EMBL" id="MDI2594083.1"/>
    </source>
</evidence>
<proteinExistence type="predicted"/>
<reference evidence="1 2" key="1">
    <citation type="submission" date="2023-02" db="EMBL/GenBank/DDBJ databases">
        <title>Pseudomonas chrutzelriedensis sp. nov., a potently antifungal strain isolated from moss.</title>
        <authorList>
            <person name="Schnyder A."/>
            <person name="Kalawong R."/>
            <person name="Eberl L."/>
            <person name="Agnoli K."/>
        </authorList>
    </citation>
    <scope>NUCLEOTIDE SEQUENCE [LARGE SCALE GENOMIC DNA]</scope>
    <source>
        <strain evidence="1 2">681</strain>
    </source>
</reference>